<feature type="region of interest" description="Disordered" evidence="1">
    <location>
        <begin position="161"/>
        <end position="200"/>
    </location>
</feature>
<feature type="region of interest" description="Disordered" evidence="1">
    <location>
        <begin position="41"/>
        <end position="146"/>
    </location>
</feature>
<dbReference type="Proteomes" id="UP000314294">
    <property type="component" value="Unassembled WGS sequence"/>
</dbReference>
<accession>A0A4Z2FUY7</accession>
<reference evidence="2 3" key="1">
    <citation type="submission" date="2019-03" db="EMBL/GenBank/DDBJ databases">
        <title>First draft genome of Liparis tanakae, snailfish: a comprehensive survey of snailfish specific genes.</title>
        <authorList>
            <person name="Kim W."/>
            <person name="Song I."/>
            <person name="Jeong J.-H."/>
            <person name="Kim D."/>
            <person name="Kim S."/>
            <person name="Ryu S."/>
            <person name="Song J.Y."/>
            <person name="Lee S.K."/>
        </authorList>
    </citation>
    <scope>NUCLEOTIDE SEQUENCE [LARGE SCALE GENOMIC DNA]</scope>
    <source>
        <tissue evidence="2">Muscle</tissue>
    </source>
</reference>
<feature type="compositionally biased region" description="Low complexity" evidence="1">
    <location>
        <begin position="41"/>
        <end position="51"/>
    </location>
</feature>
<keyword evidence="3" id="KW-1185">Reference proteome</keyword>
<dbReference type="EMBL" id="SRLO01000899">
    <property type="protein sequence ID" value="TNN44484.1"/>
    <property type="molecule type" value="Genomic_DNA"/>
</dbReference>
<feature type="compositionally biased region" description="Low complexity" evidence="1">
    <location>
        <begin position="133"/>
        <end position="143"/>
    </location>
</feature>
<proteinExistence type="predicted"/>
<evidence type="ECO:0000313" key="3">
    <source>
        <dbReference type="Proteomes" id="UP000314294"/>
    </source>
</evidence>
<feature type="compositionally biased region" description="Polar residues" evidence="1">
    <location>
        <begin position="100"/>
        <end position="114"/>
    </location>
</feature>
<feature type="compositionally biased region" description="Basic and acidic residues" evidence="1">
    <location>
        <begin position="90"/>
        <end position="99"/>
    </location>
</feature>
<name>A0A4Z2FUY7_9TELE</name>
<gene>
    <name evidence="2" type="ORF">EYF80_045306</name>
</gene>
<dbReference type="AlphaFoldDB" id="A0A4Z2FUY7"/>
<sequence>MWLRPLTCQRALALRQAEDVVESSPLGAPRRVLVPAGARRSGGAEAAASGRHGQLVGGEGLEKPDAAAGGTEEQRGHQRVTLQDSPVQTAEREKKKTELKPTQTRGLPTGTSKNRWPASADSSPAVLTPAQRGSSGSTVGSSGWKRKSSIHFRKLLDNVFFSLSEEEEEQEEEEDEEQEEEEEEQEEKQEESWRLHTNNPPECLIGSSAHLCWWLQVQQQGAEL</sequence>
<protein>
    <submittedName>
        <fullName evidence="2">Uncharacterized protein</fullName>
    </submittedName>
</protein>
<evidence type="ECO:0000313" key="2">
    <source>
        <dbReference type="EMBL" id="TNN44484.1"/>
    </source>
</evidence>
<comment type="caution">
    <text evidence="2">The sequence shown here is derived from an EMBL/GenBank/DDBJ whole genome shotgun (WGS) entry which is preliminary data.</text>
</comment>
<organism evidence="2 3">
    <name type="scientific">Liparis tanakae</name>
    <name type="common">Tanaka's snailfish</name>
    <dbReference type="NCBI Taxonomy" id="230148"/>
    <lineage>
        <taxon>Eukaryota</taxon>
        <taxon>Metazoa</taxon>
        <taxon>Chordata</taxon>
        <taxon>Craniata</taxon>
        <taxon>Vertebrata</taxon>
        <taxon>Euteleostomi</taxon>
        <taxon>Actinopterygii</taxon>
        <taxon>Neopterygii</taxon>
        <taxon>Teleostei</taxon>
        <taxon>Neoteleostei</taxon>
        <taxon>Acanthomorphata</taxon>
        <taxon>Eupercaria</taxon>
        <taxon>Perciformes</taxon>
        <taxon>Cottioidei</taxon>
        <taxon>Cottales</taxon>
        <taxon>Liparidae</taxon>
        <taxon>Liparis</taxon>
    </lineage>
</organism>
<feature type="compositionally biased region" description="Acidic residues" evidence="1">
    <location>
        <begin position="164"/>
        <end position="189"/>
    </location>
</feature>
<evidence type="ECO:0000256" key="1">
    <source>
        <dbReference type="SAM" id="MobiDB-lite"/>
    </source>
</evidence>